<evidence type="ECO:0000256" key="1">
    <source>
        <dbReference type="SAM" id="SignalP"/>
    </source>
</evidence>
<feature type="chain" id="PRO_5014830206" evidence="1">
    <location>
        <begin position="22"/>
        <end position="111"/>
    </location>
</feature>
<evidence type="ECO:0000313" key="3">
    <source>
        <dbReference type="Proteomes" id="UP000229757"/>
    </source>
</evidence>
<protein>
    <submittedName>
        <fullName evidence="2">Uncharacterized protein</fullName>
    </submittedName>
</protein>
<evidence type="ECO:0000313" key="2">
    <source>
        <dbReference type="EMBL" id="ATX78063.1"/>
    </source>
</evidence>
<accession>A0A2K8KTN1</accession>
<feature type="signal peptide" evidence="1">
    <location>
        <begin position="1"/>
        <end position="21"/>
    </location>
</feature>
<dbReference type="EMBL" id="CP011797">
    <property type="protein sequence ID" value="ATX78063.1"/>
    <property type="molecule type" value="Genomic_DNA"/>
</dbReference>
<dbReference type="AlphaFoldDB" id="A0A2K8KTN1"/>
<dbReference type="KEGG" id="rfo:REIFOR_02942"/>
<organism evidence="2 3">
    <name type="scientific">Reinekea forsetii</name>
    <dbReference type="NCBI Taxonomy" id="1336806"/>
    <lineage>
        <taxon>Bacteria</taxon>
        <taxon>Pseudomonadati</taxon>
        <taxon>Pseudomonadota</taxon>
        <taxon>Gammaproteobacteria</taxon>
        <taxon>Oceanospirillales</taxon>
        <taxon>Saccharospirillaceae</taxon>
        <taxon>Reinekea</taxon>
    </lineage>
</organism>
<keyword evidence="1" id="KW-0732">Signal</keyword>
<proteinExistence type="predicted"/>
<keyword evidence="3" id="KW-1185">Reference proteome</keyword>
<dbReference type="RefSeq" id="WP_100258276.1">
    <property type="nucleotide sequence ID" value="NZ_CP011797.1"/>
</dbReference>
<dbReference type="Proteomes" id="UP000229757">
    <property type="component" value="Chromosome"/>
</dbReference>
<sequence>MRPLLILILTAVSLFNTPVLAASIVQGGCALAQMPMQAAHDVSMADSTDDCQSMPNCDLAWAHCHIGTGSALIATSGLPTLNPVARQTFTRAKDALSQGYYSVLKPPPIFA</sequence>
<name>A0A2K8KTN1_9GAMM</name>
<gene>
    <name evidence="2" type="ORF">REIFOR_02942</name>
</gene>
<reference evidence="2 3" key="1">
    <citation type="journal article" date="2017" name="Environ. Microbiol.">
        <title>Genomic and physiological analyses of 'Reinekea forsetii' reveal a versatile opportunistic lifestyle during spring algae blooms.</title>
        <authorList>
            <person name="Avci B."/>
            <person name="Hahnke R.L."/>
            <person name="Chafee M."/>
            <person name="Fischer T."/>
            <person name="Gruber-Vodicka H."/>
            <person name="Tegetmeyer H.E."/>
            <person name="Harder J."/>
            <person name="Fuchs B.M."/>
            <person name="Amann R.I."/>
            <person name="Teeling H."/>
        </authorList>
    </citation>
    <scope>NUCLEOTIDE SEQUENCE [LARGE SCALE GENOMIC DNA]</scope>
    <source>
        <strain evidence="2 3">Hel1_31_D35</strain>
    </source>
</reference>